<evidence type="ECO:0000313" key="2">
    <source>
        <dbReference type="EMBL" id="KAK4019487.1"/>
    </source>
</evidence>
<name>A0ABR0A2W0_9CRUS</name>
<evidence type="ECO:0000313" key="3">
    <source>
        <dbReference type="Proteomes" id="UP001234178"/>
    </source>
</evidence>
<sequence>MVPVETAKRNSRDSNLSQVSEQPVSYIRFEWVYHLRLLVFRAVLFTAKIPAELPLRGRCADKFQDQESRNVEEVN</sequence>
<protein>
    <submittedName>
        <fullName evidence="2">Uncharacterized protein</fullName>
    </submittedName>
</protein>
<gene>
    <name evidence="2" type="ORF">OUZ56_001503</name>
</gene>
<accession>A0ABR0A2W0</accession>
<feature type="region of interest" description="Disordered" evidence="1">
    <location>
        <begin position="1"/>
        <end position="21"/>
    </location>
</feature>
<keyword evidence="3" id="KW-1185">Reference proteome</keyword>
<comment type="caution">
    <text evidence="2">The sequence shown here is derived from an EMBL/GenBank/DDBJ whole genome shotgun (WGS) entry which is preliminary data.</text>
</comment>
<dbReference type="EMBL" id="JAOYFB010000036">
    <property type="protein sequence ID" value="KAK4019487.1"/>
    <property type="molecule type" value="Genomic_DNA"/>
</dbReference>
<dbReference type="Proteomes" id="UP001234178">
    <property type="component" value="Unassembled WGS sequence"/>
</dbReference>
<proteinExistence type="predicted"/>
<organism evidence="2 3">
    <name type="scientific">Daphnia magna</name>
    <dbReference type="NCBI Taxonomy" id="35525"/>
    <lineage>
        <taxon>Eukaryota</taxon>
        <taxon>Metazoa</taxon>
        <taxon>Ecdysozoa</taxon>
        <taxon>Arthropoda</taxon>
        <taxon>Crustacea</taxon>
        <taxon>Branchiopoda</taxon>
        <taxon>Diplostraca</taxon>
        <taxon>Cladocera</taxon>
        <taxon>Anomopoda</taxon>
        <taxon>Daphniidae</taxon>
        <taxon>Daphnia</taxon>
    </lineage>
</organism>
<evidence type="ECO:0000256" key="1">
    <source>
        <dbReference type="SAM" id="MobiDB-lite"/>
    </source>
</evidence>
<feature type="compositionally biased region" description="Basic and acidic residues" evidence="1">
    <location>
        <begin position="1"/>
        <end position="12"/>
    </location>
</feature>
<reference evidence="2 3" key="1">
    <citation type="journal article" date="2023" name="Nucleic Acids Res.">
        <title>The hologenome of Daphnia magna reveals possible DNA methylation and microbiome-mediated evolution of the host genome.</title>
        <authorList>
            <person name="Chaturvedi A."/>
            <person name="Li X."/>
            <person name="Dhandapani V."/>
            <person name="Marshall H."/>
            <person name="Kissane S."/>
            <person name="Cuenca-Cambronero M."/>
            <person name="Asole G."/>
            <person name="Calvet F."/>
            <person name="Ruiz-Romero M."/>
            <person name="Marangio P."/>
            <person name="Guigo R."/>
            <person name="Rago D."/>
            <person name="Mirbahai L."/>
            <person name="Eastwood N."/>
            <person name="Colbourne J.K."/>
            <person name="Zhou J."/>
            <person name="Mallon E."/>
            <person name="Orsini L."/>
        </authorList>
    </citation>
    <scope>NUCLEOTIDE SEQUENCE [LARGE SCALE GENOMIC DNA]</scope>
    <source>
        <strain evidence="2">LRV0_1</strain>
    </source>
</reference>